<accession>A0A0A0IAB1</accession>
<proteinExistence type="predicted"/>
<dbReference type="GO" id="GO:0042601">
    <property type="term" value="C:endospore-forming forespore"/>
    <property type="evidence" value="ECO:0007669"/>
    <property type="project" value="TreeGrafter"/>
</dbReference>
<dbReference type="Proteomes" id="UP000030012">
    <property type="component" value="Unassembled WGS sequence"/>
</dbReference>
<dbReference type="AlphaFoldDB" id="A0A0A0IAB1"/>
<keyword evidence="1" id="KW-0946">Virion</keyword>
<dbReference type="EMBL" id="JENJ01000001">
    <property type="protein sequence ID" value="KGM98399.1"/>
    <property type="molecule type" value="Genomic_DNA"/>
</dbReference>
<dbReference type="PANTHER" id="PTHR39179">
    <property type="entry name" value="SPORE COAT PROTEIN I"/>
    <property type="match status" value="1"/>
</dbReference>
<dbReference type="OrthoDB" id="1928514at2"/>
<dbReference type="PANTHER" id="PTHR39179:SF1">
    <property type="entry name" value="SPORE COAT PROTEIN I"/>
    <property type="match status" value="1"/>
</dbReference>
<keyword evidence="1" id="KW-0167">Capsid protein</keyword>
<sequence>MTVISKNPFLAYMEKQGVIQGEFKEKVSFKDANVENYIINQLYIISEFHKKAMGYNDYIGHRLEDKRGRTIEQYKVYTKRVKRKYNDIRQNSPQNDFEELLLGYGEDYLKRAEKSIKDIYHIGYLEIMKRSMDRNEICLGNTYFNSLRKIKFIEALNLEKCFYDLVEIDAATFFRKLMKKNLKLDYKKLVNKFCEFENLDDRSNVFLQSLIAYPTEFMKCCNKYITSTKYMMYDNRLNINKSKDKLKKIIRCDYNILCEGGVENFTECKI</sequence>
<organism evidence="1 2">
    <name type="scientific">Clostridium novyi A str. 4552</name>
    <dbReference type="NCBI Taxonomy" id="1444289"/>
    <lineage>
        <taxon>Bacteria</taxon>
        <taxon>Bacillati</taxon>
        <taxon>Bacillota</taxon>
        <taxon>Clostridia</taxon>
        <taxon>Eubacteriales</taxon>
        <taxon>Clostridiaceae</taxon>
        <taxon>Clostridium</taxon>
    </lineage>
</organism>
<evidence type="ECO:0000313" key="1">
    <source>
        <dbReference type="EMBL" id="KGM98399.1"/>
    </source>
</evidence>
<dbReference type="InterPro" id="IPR047175">
    <property type="entry name" value="CotS-like"/>
</dbReference>
<comment type="caution">
    <text evidence="1">The sequence shown here is derived from an EMBL/GenBank/DDBJ whole genome shotgun (WGS) entry which is preliminary data.</text>
</comment>
<dbReference type="RefSeq" id="WP_039251706.1">
    <property type="nucleotide sequence ID" value="NZ_JENJ01000001.1"/>
</dbReference>
<dbReference type="Gene3D" id="3.90.1200.10">
    <property type="match status" value="1"/>
</dbReference>
<evidence type="ECO:0000313" key="2">
    <source>
        <dbReference type="Proteomes" id="UP000030012"/>
    </source>
</evidence>
<gene>
    <name evidence="1" type="ORF">Z968_00155</name>
</gene>
<protein>
    <submittedName>
        <fullName evidence="1">Spore coat protein</fullName>
    </submittedName>
</protein>
<name>A0A0A0IAB1_CLONO</name>
<reference evidence="1 2" key="1">
    <citation type="submission" date="2014-01" db="EMBL/GenBank/DDBJ databases">
        <title>Plasmidome dynamics in the species complex Clostridium novyi sensu lato converts strains of independent lineages into distinctly different pathogens.</title>
        <authorList>
            <person name="Skarin H."/>
            <person name="Segerman B."/>
        </authorList>
    </citation>
    <scope>NUCLEOTIDE SEQUENCE [LARGE SCALE GENOMIC DNA]</scope>
    <source>
        <strain evidence="1 2">4552</strain>
    </source>
</reference>